<gene>
    <name evidence="1" type="ORF">M0M44_19030</name>
</gene>
<name>A0ABY4LP30_9FLAO</name>
<organism evidence="1 2">
    <name type="scientific">Flavobacterium humidisoli</name>
    <dbReference type="NCBI Taxonomy" id="2937442"/>
    <lineage>
        <taxon>Bacteria</taxon>
        <taxon>Pseudomonadati</taxon>
        <taxon>Bacteroidota</taxon>
        <taxon>Flavobacteriia</taxon>
        <taxon>Flavobacteriales</taxon>
        <taxon>Flavobacteriaceae</taxon>
        <taxon>Flavobacterium</taxon>
    </lineage>
</organism>
<evidence type="ECO:0000313" key="2">
    <source>
        <dbReference type="Proteomes" id="UP000829998"/>
    </source>
</evidence>
<accession>A0ABY4LP30</accession>
<keyword evidence="2" id="KW-1185">Reference proteome</keyword>
<protein>
    <submittedName>
        <fullName evidence="1">Uncharacterized protein</fullName>
    </submittedName>
</protein>
<reference evidence="1 2" key="1">
    <citation type="submission" date="2022-04" db="EMBL/GenBank/DDBJ databases">
        <authorList>
            <person name="Ra J.-S."/>
            <person name="Kim S.-B."/>
        </authorList>
    </citation>
    <scope>NUCLEOTIDE SEQUENCE [LARGE SCALE GENOMIC DNA]</scope>
    <source>
        <strain evidence="1 2">MMS21-Er5</strain>
    </source>
</reference>
<dbReference type="RefSeq" id="WP_248727111.1">
    <property type="nucleotide sequence ID" value="NZ_CP096829.1"/>
</dbReference>
<dbReference type="Proteomes" id="UP000829998">
    <property type="component" value="Chromosome"/>
</dbReference>
<dbReference type="EMBL" id="CP096829">
    <property type="protein sequence ID" value="UPZ14843.1"/>
    <property type="molecule type" value="Genomic_DNA"/>
</dbReference>
<sequence>MGKEKPINFAFRFLTAASDEEQQDTSEASIFDLQESLKTAPDPFEQSDASGQDHWEIFNNAADSDYPDAAGAIQIKMGRSPGNDIIDRTFTSDQFAAVV</sequence>
<proteinExistence type="predicted"/>
<evidence type="ECO:0000313" key="1">
    <source>
        <dbReference type="EMBL" id="UPZ14843.1"/>
    </source>
</evidence>